<dbReference type="InterPro" id="IPR014985">
    <property type="entry name" value="WbqC"/>
</dbReference>
<dbReference type="Pfam" id="PF08889">
    <property type="entry name" value="WbqC"/>
    <property type="match status" value="1"/>
</dbReference>
<organism evidence="1 2">
    <name type="scientific">Actinocatenispora comari</name>
    <dbReference type="NCBI Taxonomy" id="2807577"/>
    <lineage>
        <taxon>Bacteria</taxon>
        <taxon>Bacillati</taxon>
        <taxon>Actinomycetota</taxon>
        <taxon>Actinomycetes</taxon>
        <taxon>Micromonosporales</taxon>
        <taxon>Micromonosporaceae</taxon>
        <taxon>Actinocatenispora</taxon>
    </lineage>
</organism>
<sequence>MRRPVVAIHQPNLLPRLSTLAKLAAADIWIVLDDVQFTARDYQHRARLAPPHTPDKPQWLTIPVHRPYGRATRITEVRIADHTIAERRLTLLSAQHYGRSPGWPDVRAIIAATLAELNISKWIAPVAEASSLALLTAVGWTGTIRHSSTIPASRQRNQRLVDLSAAVGAGTYLCGTGGARYLDPLAFHDANISVQFTQPPAGTHCRHAAMLSSIHHLADLGACGVAAGLGMTQRPRSAR</sequence>
<accession>A0A8J4AE73</accession>
<dbReference type="Proteomes" id="UP000614996">
    <property type="component" value="Unassembled WGS sequence"/>
</dbReference>
<evidence type="ECO:0008006" key="3">
    <source>
        <dbReference type="Google" id="ProtNLM"/>
    </source>
</evidence>
<name>A0A8J4AE73_9ACTN</name>
<keyword evidence="2" id="KW-1185">Reference proteome</keyword>
<dbReference type="EMBL" id="BOPO01000084">
    <property type="protein sequence ID" value="GIL29040.1"/>
    <property type="molecule type" value="Genomic_DNA"/>
</dbReference>
<reference evidence="2" key="1">
    <citation type="journal article" date="2021" name="Int. J. Syst. Evol. Microbiol.">
        <title>Actinocatenispora comari sp. nov., an endophytic actinomycete isolated from aerial parts of Comarum salesowianum.</title>
        <authorList>
            <person name="Oyunbileg N."/>
            <person name="Iizaka Y."/>
            <person name="Hamada M."/>
            <person name="Davaapurev B.O."/>
            <person name="Fukumoto A."/>
            <person name="Tsetseg B."/>
            <person name="Kato F."/>
            <person name="Tamura T."/>
            <person name="Batkhuu J."/>
            <person name="Anzai Y."/>
        </authorList>
    </citation>
    <scope>NUCLEOTIDE SEQUENCE [LARGE SCALE GENOMIC DNA]</scope>
    <source>
        <strain evidence="2">NUM-2625</strain>
    </source>
</reference>
<comment type="caution">
    <text evidence="1">The sequence shown here is derived from an EMBL/GenBank/DDBJ whole genome shotgun (WGS) entry which is preliminary data.</text>
</comment>
<evidence type="ECO:0000313" key="1">
    <source>
        <dbReference type="EMBL" id="GIL29040.1"/>
    </source>
</evidence>
<dbReference type="AlphaFoldDB" id="A0A8J4AE73"/>
<proteinExistence type="predicted"/>
<gene>
    <name evidence="1" type="ORF">NUM_42940</name>
</gene>
<protein>
    <recommendedName>
        <fullName evidence="3">WbqC family protein</fullName>
    </recommendedName>
</protein>
<evidence type="ECO:0000313" key="2">
    <source>
        <dbReference type="Proteomes" id="UP000614996"/>
    </source>
</evidence>